<evidence type="ECO:0000256" key="6">
    <source>
        <dbReference type="SAM" id="Phobius"/>
    </source>
</evidence>
<feature type="transmembrane region" description="Helical" evidence="6">
    <location>
        <begin position="96"/>
        <end position="116"/>
    </location>
</feature>
<evidence type="ECO:0000256" key="5">
    <source>
        <dbReference type="ARBA" id="ARBA00023136"/>
    </source>
</evidence>
<evidence type="ECO:0000313" key="7">
    <source>
        <dbReference type="EMBL" id="KUJ86153.1"/>
    </source>
</evidence>
<dbReference type="Pfam" id="PF03631">
    <property type="entry name" value="Virul_fac_BrkB"/>
    <property type="match status" value="1"/>
</dbReference>
<dbReference type="InterPro" id="IPR017039">
    <property type="entry name" value="Virul_fac_BrkB"/>
</dbReference>
<feature type="transmembrane region" description="Helical" evidence="6">
    <location>
        <begin position="137"/>
        <end position="164"/>
    </location>
</feature>
<feature type="transmembrane region" description="Helical" evidence="6">
    <location>
        <begin position="35"/>
        <end position="57"/>
    </location>
</feature>
<dbReference type="EMBL" id="LQBQ01000001">
    <property type="protein sequence ID" value="KUJ86153.1"/>
    <property type="molecule type" value="Genomic_DNA"/>
</dbReference>
<comment type="subcellular location">
    <subcellularLocation>
        <location evidence="1">Cell membrane</location>
        <topology evidence="1">Multi-pass membrane protein</topology>
    </subcellularLocation>
</comment>
<keyword evidence="3 6" id="KW-0812">Transmembrane</keyword>
<name>A0A101CZB9_9RHOB</name>
<dbReference type="PANTHER" id="PTHR30213:SF0">
    <property type="entry name" value="UPF0761 MEMBRANE PROTEIN YIHY"/>
    <property type="match status" value="1"/>
</dbReference>
<evidence type="ECO:0000256" key="1">
    <source>
        <dbReference type="ARBA" id="ARBA00004651"/>
    </source>
</evidence>
<feature type="transmembrane region" description="Helical" evidence="6">
    <location>
        <begin position="184"/>
        <end position="204"/>
    </location>
</feature>
<protein>
    <submittedName>
        <fullName evidence="7">Ribonuclease BN</fullName>
    </submittedName>
</protein>
<dbReference type="OrthoDB" id="7163777at2"/>
<dbReference type="AlphaFoldDB" id="A0A101CZB9"/>
<keyword evidence="2" id="KW-1003">Cell membrane</keyword>
<comment type="caution">
    <text evidence="7">The sequence shown here is derived from an EMBL/GenBank/DDBJ whole genome shotgun (WGS) entry which is preliminary data.</text>
</comment>
<evidence type="ECO:0000256" key="4">
    <source>
        <dbReference type="ARBA" id="ARBA00022989"/>
    </source>
</evidence>
<dbReference type="PANTHER" id="PTHR30213">
    <property type="entry name" value="INNER MEMBRANE PROTEIN YHJD"/>
    <property type="match status" value="1"/>
</dbReference>
<keyword evidence="4 6" id="KW-1133">Transmembrane helix</keyword>
<feature type="transmembrane region" description="Helical" evidence="6">
    <location>
        <begin position="257"/>
        <end position="277"/>
    </location>
</feature>
<dbReference type="Proteomes" id="UP000053791">
    <property type="component" value="Unassembled WGS sequence"/>
</dbReference>
<dbReference type="PIRSF" id="PIRSF035875">
    <property type="entry name" value="RNase_BN"/>
    <property type="match status" value="1"/>
</dbReference>
<keyword evidence="5 6" id="KW-0472">Membrane</keyword>
<gene>
    <name evidence="7" type="ORF">AVO45_04105</name>
</gene>
<feature type="transmembrane region" description="Helical" evidence="6">
    <location>
        <begin position="216"/>
        <end position="237"/>
    </location>
</feature>
<evidence type="ECO:0000256" key="3">
    <source>
        <dbReference type="ARBA" id="ARBA00022692"/>
    </source>
</evidence>
<sequence>MTASSNPSLALPFRALRLAVSRFIAKNGFVMSSHVAMSLMLAMFPFMLFTVGLAGSLSQRYVTDELIELIFGTWPKEVADPIIAELRGVLEGAGSGVITVGGLLAVFFASNGVNAVRVAITQAYHDVDTWPFWKAQLFAIVLVLVGGAAILAVATVEVVLPVYTQLVSEHTAVNATEVFSIERLRWTFAVALPTVTVIGAHLILPPHRHSLRQILPGVVLTLVLWAAGGRAFAIYIGSFATYSTTYAGLAGVMAGLIYLYLSAAILILGAEFNGALMDLRQKRPRSKATG</sequence>
<evidence type="ECO:0000313" key="8">
    <source>
        <dbReference type="Proteomes" id="UP000053791"/>
    </source>
</evidence>
<evidence type="ECO:0000256" key="2">
    <source>
        <dbReference type="ARBA" id="ARBA00022475"/>
    </source>
</evidence>
<dbReference type="STRING" id="1685379.AVO45_04105"/>
<proteinExistence type="predicted"/>
<organism evidence="7 8">
    <name type="scientific">Ruegeria marisrubri</name>
    <dbReference type="NCBI Taxonomy" id="1685379"/>
    <lineage>
        <taxon>Bacteria</taxon>
        <taxon>Pseudomonadati</taxon>
        <taxon>Pseudomonadota</taxon>
        <taxon>Alphaproteobacteria</taxon>
        <taxon>Rhodobacterales</taxon>
        <taxon>Roseobacteraceae</taxon>
        <taxon>Ruegeria</taxon>
    </lineage>
</organism>
<dbReference type="GO" id="GO:0005886">
    <property type="term" value="C:plasma membrane"/>
    <property type="evidence" value="ECO:0007669"/>
    <property type="project" value="UniProtKB-SubCell"/>
</dbReference>
<accession>A0A101CZB9</accession>
<dbReference type="NCBIfam" id="TIGR00765">
    <property type="entry name" value="yihY_not_rbn"/>
    <property type="match status" value="1"/>
</dbReference>
<keyword evidence="8" id="KW-1185">Reference proteome</keyword>
<reference evidence="8" key="1">
    <citation type="submission" date="2015-12" db="EMBL/GenBank/DDBJ databases">
        <authorList>
            <person name="Zhang G."/>
            <person name="Stingl U."/>
        </authorList>
    </citation>
    <scope>NUCLEOTIDE SEQUENCE [LARGE SCALE GENOMIC DNA]</scope>
    <source>
        <strain evidence="8">ZGT118</strain>
    </source>
</reference>